<gene>
    <name evidence="3" type="ORF">Enr8_09400</name>
</gene>
<keyword evidence="2" id="KW-0812">Transmembrane</keyword>
<dbReference type="AlphaFoldDB" id="A0A5C5VMD8"/>
<evidence type="ECO:0000256" key="2">
    <source>
        <dbReference type="SAM" id="Phobius"/>
    </source>
</evidence>
<name>A0A5C5VMD8_9BACT</name>
<evidence type="ECO:0000313" key="4">
    <source>
        <dbReference type="Proteomes" id="UP000318878"/>
    </source>
</evidence>
<feature type="region of interest" description="Disordered" evidence="1">
    <location>
        <begin position="117"/>
        <end position="150"/>
    </location>
</feature>
<keyword evidence="2" id="KW-1133">Transmembrane helix</keyword>
<feature type="region of interest" description="Disordered" evidence="1">
    <location>
        <begin position="42"/>
        <end position="68"/>
    </location>
</feature>
<feature type="transmembrane region" description="Helical" evidence="2">
    <location>
        <begin position="6"/>
        <end position="27"/>
    </location>
</feature>
<accession>A0A5C5VMD8</accession>
<proteinExistence type="predicted"/>
<evidence type="ECO:0000256" key="1">
    <source>
        <dbReference type="SAM" id="MobiDB-lite"/>
    </source>
</evidence>
<feature type="compositionally biased region" description="Polar residues" evidence="1">
    <location>
        <begin position="57"/>
        <end position="68"/>
    </location>
</feature>
<keyword evidence="4" id="KW-1185">Reference proteome</keyword>
<evidence type="ECO:0000313" key="3">
    <source>
        <dbReference type="EMBL" id="TWT39243.1"/>
    </source>
</evidence>
<dbReference type="Proteomes" id="UP000318878">
    <property type="component" value="Unassembled WGS sequence"/>
</dbReference>
<keyword evidence="2" id="KW-0472">Membrane</keyword>
<reference evidence="3 4" key="1">
    <citation type="submission" date="2019-02" db="EMBL/GenBank/DDBJ databases">
        <title>Deep-cultivation of Planctomycetes and their phenomic and genomic characterization uncovers novel biology.</title>
        <authorList>
            <person name="Wiegand S."/>
            <person name="Jogler M."/>
            <person name="Boedeker C."/>
            <person name="Pinto D."/>
            <person name="Vollmers J."/>
            <person name="Rivas-Marin E."/>
            <person name="Kohn T."/>
            <person name="Peeters S.H."/>
            <person name="Heuer A."/>
            <person name="Rast P."/>
            <person name="Oberbeckmann S."/>
            <person name="Bunk B."/>
            <person name="Jeske O."/>
            <person name="Meyerdierks A."/>
            <person name="Storesund J.E."/>
            <person name="Kallscheuer N."/>
            <person name="Luecker S."/>
            <person name="Lage O.M."/>
            <person name="Pohl T."/>
            <person name="Merkel B.J."/>
            <person name="Hornburger P."/>
            <person name="Mueller R.-W."/>
            <person name="Bruemmer F."/>
            <person name="Labrenz M."/>
            <person name="Spormann A.M."/>
            <person name="Op Den Camp H."/>
            <person name="Overmann J."/>
            <person name="Amann R."/>
            <person name="Jetten M.S.M."/>
            <person name="Mascher T."/>
            <person name="Medema M.H."/>
            <person name="Devos D.P."/>
            <person name="Kaster A.-K."/>
            <person name="Ovreas L."/>
            <person name="Rohde M."/>
            <person name="Galperin M.Y."/>
            <person name="Jogler C."/>
        </authorList>
    </citation>
    <scope>NUCLEOTIDE SEQUENCE [LARGE SCALE GENOMIC DNA]</scope>
    <source>
        <strain evidence="3 4">Enr8</strain>
    </source>
</reference>
<dbReference type="EMBL" id="SJPF01000001">
    <property type="protein sequence ID" value="TWT39243.1"/>
    <property type="molecule type" value="Genomic_DNA"/>
</dbReference>
<comment type="caution">
    <text evidence="3">The sequence shown here is derived from an EMBL/GenBank/DDBJ whole genome shotgun (WGS) entry which is preliminary data.</text>
</comment>
<protein>
    <submittedName>
        <fullName evidence="3">Uncharacterized protein</fullName>
    </submittedName>
</protein>
<sequence>MVVRILFWSCVVFVFGSIFVCIAPFLLPKLDLNLTRTNNPRKSSAAHSSLPIAGTTKPASASSMDETQSNMRSVNFPKLIRSGFTPPATTPQERSRCCWPKTNLAWLAVSRLNQSLTSKPGSSRCHKPFQSSTSLPLSTPSKPLKPPRKNSVPCLPVLPAMGRGAGVCRYAELCRDAETTGGGRYLRRWRSGRNQVLYGRAKEAVQWLKNRNPSALDNDEPTPPAGDE</sequence>
<feature type="compositionally biased region" description="Low complexity" evidence="1">
    <location>
        <begin position="131"/>
        <end position="142"/>
    </location>
</feature>
<organism evidence="3 4">
    <name type="scientific">Blastopirellula retiformator</name>
    <dbReference type="NCBI Taxonomy" id="2527970"/>
    <lineage>
        <taxon>Bacteria</taxon>
        <taxon>Pseudomonadati</taxon>
        <taxon>Planctomycetota</taxon>
        <taxon>Planctomycetia</taxon>
        <taxon>Pirellulales</taxon>
        <taxon>Pirellulaceae</taxon>
        <taxon>Blastopirellula</taxon>
    </lineage>
</organism>